<proteinExistence type="predicted"/>
<organism evidence="2 3">
    <name type="scientific">Thalassobacterium maritimum</name>
    <dbReference type="NCBI Taxonomy" id="3041265"/>
    <lineage>
        <taxon>Bacteria</taxon>
        <taxon>Pseudomonadati</taxon>
        <taxon>Verrucomicrobiota</taxon>
        <taxon>Opitutia</taxon>
        <taxon>Puniceicoccales</taxon>
        <taxon>Coraliomargaritaceae</taxon>
        <taxon>Thalassobacterium</taxon>
    </lineage>
</organism>
<protein>
    <recommendedName>
        <fullName evidence="4">Tetratricopeptide repeat protein</fullName>
    </recommendedName>
</protein>
<dbReference type="RefSeq" id="WP_308948727.1">
    <property type="nucleotide sequence ID" value="NZ_JARXHW010000005.1"/>
</dbReference>
<feature type="compositionally biased region" description="Basic and acidic residues" evidence="1">
    <location>
        <begin position="235"/>
        <end position="245"/>
    </location>
</feature>
<dbReference type="Proteomes" id="UP001225316">
    <property type="component" value="Unassembled WGS sequence"/>
</dbReference>
<evidence type="ECO:0000313" key="3">
    <source>
        <dbReference type="Proteomes" id="UP001225316"/>
    </source>
</evidence>
<reference evidence="2 3" key="1">
    <citation type="submission" date="2023-04" db="EMBL/GenBank/DDBJ databases">
        <title>A novel bacteria isolated from coastal sediment.</title>
        <authorList>
            <person name="Liu X.-J."/>
            <person name="Du Z.-J."/>
        </authorList>
    </citation>
    <scope>NUCLEOTIDE SEQUENCE [LARGE SCALE GENOMIC DNA]</scope>
    <source>
        <strain evidence="2 3">SDUM461003</strain>
    </source>
</reference>
<name>A0ABU1AR43_9BACT</name>
<gene>
    <name evidence="2" type="ORF">QEH52_03825</name>
</gene>
<dbReference type="EMBL" id="JARXHW010000005">
    <property type="protein sequence ID" value="MDQ8206623.1"/>
    <property type="molecule type" value="Genomic_DNA"/>
</dbReference>
<comment type="caution">
    <text evidence="2">The sequence shown here is derived from an EMBL/GenBank/DDBJ whole genome shotgun (WGS) entry which is preliminary data.</text>
</comment>
<feature type="region of interest" description="Disordered" evidence="1">
    <location>
        <begin position="235"/>
        <end position="254"/>
    </location>
</feature>
<sequence>MSLTPIAREVHIAGAWRSLPVKPLGLALASGIALWLLPQSSFAQGGFPMNGGSSMASQPQAQPQTAQAGMSAPANGMFESNTFLEMANRVFDPSSDSMDFENGSFEWKGKRFNLSEQRAFRSRFERFLLASPTEEETQYAKLMEDIIERLAVSNDNSDDAILDTWQLLFRASRFELDGGNSTIVANQVFNAWRIRKESRGVSMDQRELQQLRKYQQEVVANRAMALQSIREKRLRETSLGQRDDSESSANSSETLTSEAAFRMLDLAETEAKILALETQSAMTGLQAKLQFQSQIVSFMIQRRFEHALVLAGFYQSIFKGSHQALEVGKEQLQEFLPGSDLSFTVDSMTFIAREAINDVNKGVDAVNAAYNEERNLIALERLQEVFFLGEYLTELNKIPTDQRRAMLDLYRALIEAGELAEAKDYDGVSELALSISDLAEDFPKNRVLSSVETAKSMSDMAVFAASQYRNLGDIDKARSELQTAIDIWPSNPAIREFQQETTKLATAGSQGVQIFDDLYKRMDRRGIYERRMDLGFALAEDTQRRPLLMEVVEQVARIDLLVSQSQELVKQGEAYAAWELLVEAAKIDSSDGPMNQARAELAPRVADFVLQVDRAERQAEDGHHAGALAAYLAAQDIYPVSRLCRQGIQRETEALLAGLRAQ</sequence>
<evidence type="ECO:0000256" key="1">
    <source>
        <dbReference type="SAM" id="MobiDB-lite"/>
    </source>
</evidence>
<keyword evidence="3" id="KW-1185">Reference proteome</keyword>
<evidence type="ECO:0000313" key="2">
    <source>
        <dbReference type="EMBL" id="MDQ8206623.1"/>
    </source>
</evidence>
<accession>A0ABU1AR43</accession>
<evidence type="ECO:0008006" key="4">
    <source>
        <dbReference type="Google" id="ProtNLM"/>
    </source>
</evidence>